<gene>
    <name evidence="1" type="ORF">S01H1_68947</name>
</gene>
<evidence type="ECO:0000313" key="1">
    <source>
        <dbReference type="EMBL" id="GAG36084.1"/>
    </source>
</evidence>
<evidence type="ECO:0008006" key="2">
    <source>
        <dbReference type="Google" id="ProtNLM"/>
    </source>
</evidence>
<feature type="non-terminal residue" evidence="1">
    <location>
        <position position="1"/>
    </location>
</feature>
<reference evidence="1" key="1">
    <citation type="journal article" date="2014" name="Front. Microbiol.">
        <title>High frequency of phylogenetically diverse reductive dehalogenase-homologous genes in deep subseafloor sedimentary metagenomes.</title>
        <authorList>
            <person name="Kawai M."/>
            <person name="Futagami T."/>
            <person name="Toyoda A."/>
            <person name="Takaki Y."/>
            <person name="Nishi S."/>
            <person name="Hori S."/>
            <person name="Arai W."/>
            <person name="Tsubouchi T."/>
            <person name="Morono Y."/>
            <person name="Uchiyama I."/>
            <person name="Ito T."/>
            <person name="Fujiyama A."/>
            <person name="Inagaki F."/>
            <person name="Takami H."/>
        </authorList>
    </citation>
    <scope>NUCLEOTIDE SEQUENCE</scope>
    <source>
        <strain evidence="1">Expedition CK06-06</strain>
    </source>
</reference>
<organism evidence="1">
    <name type="scientific">marine sediment metagenome</name>
    <dbReference type="NCBI Taxonomy" id="412755"/>
    <lineage>
        <taxon>unclassified sequences</taxon>
        <taxon>metagenomes</taxon>
        <taxon>ecological metagenomes</taxon>
    </lineage>
</organism>
<accession>X0WYS3</accession>
<name>X0WYS3_9ZZZZ</name>
<dbReference type="AlphaFoldDB" id="X0WYS3"/>
<feature type="non-terminal residue" evidence="1">
    <location>
        <position position="247"/>
    </location>
</feature>
<proteinExistence type="predicted"/>
<comment type="caution">
    <text evidence="1">The sequence shown here is derived from an EMBL/GenBank/DDBJ whole genome shotgun (WGS) entry which is preliminary data.</text>
</comment>
<dbReference type="SUPFAM" id="SSF159501">
    <property type="entry name" value="EreA/ChaN-like"/>
    <property type="match status" value="1"/>
</dbReference>
<sequence length="247" mass="29133">FISDLIKPLYYKAGVRCFAMETLKSQNNALINKLVTSKEYDQQLALRLFRDVYWPFWGYKEYMDIVQAVWKLNHSLPTEAERFKVVGLEQDWDAYDRFFGSKSTPVVPRDEHMAKVVAKEVLEKNKKALVLIGFNHSFTHYKQPRLKDGKLVGEWPRFGYILYEKYGDRLFQICLHKWQSKLTKSSELCTLVGFIETVLSLNGNQPVGFDIENSPFAHLRDRDNYYFAYQKDVVFSDITQGYIFFKR</sequence>
<protein>
    <recommendedName>
        <fullName evidence="2">Haem-binding uptake Tiki superfamily ChaN domain-containing protein</fullName>
    </recommendedName>
</protein>
<dbReference type="EMBL" id="BARS01045744">
    <property type="protein sequence ID" value="GAG36084.1"/>
    <property type="molecule type" value="Genomic_DNA"/>
</dbReference>